<sequence length="112" mass="11593">MSPPHSRSLVRCLAWGVLLALALLPVAAQEAGAARLQSATEASASPAVSRADGTPTPSAGEGSGVRGLPGGGQGIGSNPVPEDGDPDDFGCHRHDRIVKFLLTEVYFMLMWL</sequence>
<evidence type="ECO:0000313" key="4">
    <source>
        <dbReference type="Proteomes" id="UP000748308"/>
    </source>
</evidence>
<feature type="region of interest" description="Disordered" evidence="1">
    <location>
        <begin position="35"/>
        <end position="89"/>
    </location>
</feature>
<keyword evidence="2" id="KW-0732">Signal</keyword>
<name>A0A938BR67_UNCEI</name>
<feature type="chain" id="PRO_5037897127" evidence="2">
    <location>
        <begin position="29"/>
        <end position="112"/>
    </location>
</feature>
<comment type="caution">
    <text evidence="3">The sequence shown here is derived from an EMBL/GenBank/DDBJ whole genome shotgun (WGS) entry which is preliminary data.</text>
</comment>
<organism evidence="3 4">
    <name type="scientific">Eiseniibacteriota bacterium</name>
    <dbReference type="NCBI Taxonomy" id="2212470"/>
    <lineage>
        <taxon>Bacteria</taxon>
        <taxon>Candidatus Eiseniibacteriota</taxon>
    </lineage>
</organism>
<feature type="compositionally biased region" description="Gly residues" evidence="1">
    <location>
        <begin position="61"/>
        <end position="75"/>
    </location>
</feature>
<feature type="signal peptide" evidence="2">
    <location>
        <begin position="1"/>
        <end position="28"/>
    </location>
</feature>
<protein>
    <submittedName>
        <fullName evidence="3">Uncharacterized protein</fullName>
    </submittedName>
</protein>
<dbReference type="AlphaFoldDB" id="A0A938BR67"/>
<evidence type="ECO:0000256" key="1">
    <source>
        <dbReference type="SAM" id="MobiDB-lite"/>
    </source>
</evidence>
<evidence type="ECO:0000313" key="3">
    <source>
        <dbReference type="EMBL" id="MBM3318030.1"/>
    </source>
</evidence>
<dbReference type="Proteomes" id="UP000748308">
    <property type="component" value="Unassembled WGS sequence"/>
</dbReference>
<reference evidence="3" key="1">
    <citation type="submission" date="2019-03" db="EMBL/GenBank/DDBJ databases">
        <title>Lake Tanganyika Metagenome-Assembled Genomes (MAGs).</title>
        <authorList>
            <person name="Tran P."/>
        </authorList>
    </citation>
    <scope>NUCLEOTIDE SEQUENCE</scope>
    <source>
        <strain evidence="3">M_DeepCast_400m_m2_100</strain>
    </source>
</reference>
<evidence type="ECO:0000256" key="2">
    <source>
        <dbReference type="SAM" id="SignalP"/>
    </source>
</evidence>
<proteinExistence type="predicted"/>
<dbReference type="EMBL" id="VGIY01000244">
    <property type="protein sequence ID" value="MBM3318030.1"/>
    <property type="molecule type" value="Genomic_DNA"/>
</dbReference>
<accession>A0A938BR67</accession>
<gene>
    <name evidence="3" type="ORF">FJY75_09285</name>
</gene>